<sequence length="229" mass="26881">MNTPRFTVPYFSEFVIGRLSYARLIRKMPDFISKAKWNLRVGISSLFLFFTLTIACTIIFHGLSHEDFYRTLLCINLISYVIALPIVTHIVAQQKWMKDWIRNSRKSHINNALQELSMRDRNIAANRIWKMLHHPKWQECINYAFAADPRRAQKSYQAIRQVLINITSDKPSVYCDAAWRVISEQRGSIRDQLDILVTLANRHYQTHQPKNEQARKTTVLEGEFLRKSG</sequence>
<keyword evidence="1" id="KW-0812">Transmembrane</keyword>
<name>A0A1C3ECX5_9GAMM</name>
<keyword evidence="3" id="KW-1185">Reference proteome</keyword>
<reference evidence="2 3" key="1">
    <citation type="submission" date="2016-05" db="EMBL/GenBank/DDBJ databases">
        <title>Genomic Taxonomy of the Vibrionaceae.</title>
        <authorList>
            <person name="Gomez-Gil B."/>
            <person name="Enciso-Ibarra J."/>
        </authorList>
    </citation>
    <scope>NUCLEOTIDE SEQUENCE [LARGE SCALE GENOMIC DNA]</scope>
    <source>
        <strain evidence="2 3">CAIM 1920</strain>
    </source>
</reference>
<proteinExistence type="predicted"/>
<gene>
    <name evidence="2" type="ORF">A8L45_18190</name>
</gene>
<keyword evidence="1" id="KW-0472">Membrane</keyword>
<evidence type="ECO:0000256" key="1">
    <source>
        <dbReference type="SAM" id="Phobius"/>
    </source>
</evidence>
<keyword evidence="1" id="KW-1133">Transmembrane helix</keyword>
<feature type="transmembrane region" description="Helical" evidence="1">
    <location>
        <begin position="68"/>
        <end position="92"/>
    </location>
</feature>
<dbReference type="OrthoDB" id="5918834at2"/>
<dbReference type="AlphaFoldDB" id="A0A1C3ECX5"/>
<evidence type="ECO:0000313" key="3">
    <source>
        <dbReference type="Proteomes" id="UP000094936"/>
    </source>
</evidence>
<protein>
    <submittedName>
        <fullName evidence="2">Uncharacterized protein</fullName>
    </submittedName>
</protein>
<accession>A0A1C3ECX5</accession>
<dbReference type="RefSeq" id="WP_068904787.1">
    <property type="nucleotide sequence ID" value="NZ_JBHUIF010000009.1"/>
</dbReference>
<feature type="transmembrane region" description="Helical" evidence="1">
    <location>
        <begin position="37"/>
        <end position="62"/>
    </location>
</feature>
<dbReference type="Proteomes" id="UP000094936">
    <property type="component" value="Unassembled WGS sequence"/>
</dbReference>
<dbReference type="STRING" id="1080227.A8L45_18190"/>
<organism evidence="2 3">
    <name type="scientific">Veronia pacifica</name>
    <dbReference type="NCBI Taxonomy" id="1080227"/>
    <lineage>
        <taxon>Bacteria</taxon>
        <taxon>Pseudomonadati</taxon>
        <taxon>Pseudomonadota</taxon>
        <taxon>Gammaproteobacteria</taxon>
        <taxon>Vibrionales</taxon>
        <taxon>Vibrionaceae</taxon>
        <taxon>Veronia</taxon>
    </lineage>
</organism>
<comment type="caution">
    <text evidence="2">The sequence shown here is derived from an EMBL/GenBank/DDBJ whole genome shotgun (WGS) entry which is preliminary data.</text>
</comment>
<evidence type="ECO:0000313" key="2">
    <source>
        <dbReference type="EMBL" id="ODA31106.1"/>
    </source>
</evidence>
<dbReference type="EMBL" id="LYBM01000041">
    <property type="protein sequence ID" value="ODA31106.1"/>
    <property type="molecule type" value="Genomic_DNA"/>
</dbReference>